<dbReference type="InterPro" id="IPR029479">
    <property type="entry name" value="Nitroreductase"/>
</dbReference>
<dbReference type="GO" id="GO:0005737">
    <property type="term" value="C:cytoplasm"/>
    <property type="evidence" value="ECO:0007669"/>
    <property type="project" value="UniProtKB-SubCell"/>
</dbReference>
<dbReference type="GO" id="GO:0016491">
    <property type="term" value="F:oxidoreductase activity"/>
    <property type="evidence" value="ECO:0007669"/>
    <property type="project" value="UniProtKB-KW"/>
</dbReference>
<reference evidence="5 6" key="1">
    <citation type="submission" date="2013-08" db="EMBL/GenBank/DDBJ databases">
        <title>Lactobacillus wasatchii sp. WDC04, a late gas producing bacteria isolated from aged chedder cheese.</title>
        <authorList>
            <person name="Oberg C.J."/>
            <person name="Culumber M."/>
            <person name="McMahon D.J."/>
            <person name="Broadbent J.R."/>
            <person name="Oberg T.S."/>
            <person name="Ortaki F."/>
        </authorList>
    </citation>
    <scope>NUCLEOTIDE SEQUENCE [LARGE SCALE GENOMIC DNA]</scope>
    <source>
        <strain evidence="5 6">WDC04</strain>
    </source>
</reference>
<evidence type="ECO:0000256" key="1">
    <source>
        <dbReference type="ARBA" id="ARBA00004496"/>
    </source>
</evidence>
<dbReference type="InterPro" id="IPR000415">
    <property type="entry name" value="Nitroreductase-like"/>
</dbReference>
<dbReference type="CDD" id="cd02140">
    <property type="entry name" value="Frm2-like"/>
    <property type="match status" value="1"/>
</dbReference>
<dbReference type="SUPFAM" id="SSF55469">
    <property type="entry name" value="FMN-dependent nitroreductase-like"/>
    <property type="match status" value="1"/>
</dbReference>
<comment type="subcellular location">
    <subcellularLocation>
        <location evidence="1">Cytoplasm</location>
    </subcellularLocation>
</comment>
<feature type="domain" description="Nitroreductase" evidence="4">
    <location>
        <begin position="10"/>
        <end position="178"/>
    </location>
</feature>
<dbReference type="AlphaFoldDB" id="A0A0D0Y6X5"/>
<comment type="caution">
    <text evidence="5">The sequence shown here is derived from an EMBL/GenBank/DDBJ whole genome shotgun (WGS) entry which is preliminary data.</text>
</comment>
<evidence type="ECO:0000259" key="4">
    <source>
        <dbReference type="Pfam" id="PF00881"/>
    </source>
</evidence>
<dbReference type="RefSeq" id="WP_044010082.1">
    <property type="nucleotide sequence ID" value="NZ_AWTT01000005.1"/>
</dbReference>
<protein>
    <submittedName>
        <fullName evidence="5">Nitroreductase family protein</fullName>
    </submittedName>
</protein>
<keyword evidence="6" id="KW-1185">Reference proteome</keyword>
<evidence type="ECO:0000256" key="3">
    <source>
        <dbReference type="ARBA" id="ARBA00023002"/>
    </source>
</evidence>
<gene>
    <name evidence="5" type="ORF">WDC_0357</name>
</gene>
<evidence type="ECO:0000313" key="5">
    <source>
        <dbReference type="EMBL" id="KIS04018.1"/>
    </source>
</evidence>
<dbReference type="PATRIC" id="fig|1335616.4.peg.357"/>
<dbReference type="FunFam" id="3.40.109.10:FF:000001">
    <property type="entry name" value="Nitroreductase family"/>
    <property type="match status" value="1"/>
</dbReference>
<proteinExistence type="predicted"/>
<keyword evidence="2" id="KW-0963">Cytoplasm</keyword>
<evidence type="ECO:0000313" key="6">
    <source>
        <dbReference type="Proteomes" id="UP000032279"/>
    </source>
</evidence>
<dbReference type="PANTHER" id="PTHR43035:SF1">
    <property type="entry name" value="FATTY ACID REPRESSION MUTANT PROTEIN 2-RELATED"/>
    <property type="match status" value="1"/>
</dbReference>
<dbReference type="PANTHER" id="PTHR43035">
    <property type="entry name" value="FATTY ACID REPRESSION MUTANT PROTEIN 2-RELATED"/>
    <property type="match status" value="1"/>
</dbReference>
<organism evidence="5 6">
    <name type="scientific">Paucilactobacillus wasatchensis</name>
    <dbReference type="NCBI Taxonomy" id="1335616"/>
    <lineage>
        <taxon>Bacteria</taxon>
        <taxon>Bacillati</taxon>
        <taxon>Bacillota</taxon>
        <taxon>Bacilli</taxon>
        <taxon>Lactobacillales</taxon>
        <taxon>Lactobacillaceae</taxon>
        <taxon>Paucilactobacillus</taxon>
    </lineage>
</organism>
<dbReference type="STRING" id="1335616.WDC_0357"/>
<name>A0A0D0Y6X5_9LACO</name>
<sequence>MQTEFTDLAKKRRSIYALGKNVNASQDELVALIENTVKNVPTAFNNQTTRAIITFSDSHDKVWDIVLERLRKEVPDEKAFEGTKAKIAGFKAAYGTILFFSDMDVVEQFKQQAPLYADNFYDWSEQGQGIADFAVWTSLAENDLGASLQHYNPIIDEQISAAFDVPANWRLRAQMPFGSIEAPAGDKEFMADEDRFKVAK</sequence>
<evidence type="ECO:0000256" key="2">
    <source>
        <dbReference type="ARBA" id="ARBA00022490"/>
    </source>
</evidence>
<dbReference type="GO" id="GO:0034599">
    <property type="term" value="P:cellular response to oxidative stress"/>
    <property type="evidence" value="ECO:0007669"/>
    <property type="project" value="InterPro"/>
</dbReference>
<dbReference type="InterPro" id="IPR033877">
    <property type="entry name" value="Frm2/Hbn1"/>
</dbReference>
<dbReference type="EMBL" id="AWTT01000005">
    <property type="protein sequence ID" value="KIS04018.1"/>
    <property type="molecule type" value="Genomic_DNA"/>
</dbReference>
<dbReference type="Gene3D" id="3.40.109.10">
    <property type="entry name" value="NADH Oxidase"/>
    <property type="match status" value="1"/>
</dbReference>
<dbReference type="Proteomes" id="UP000032279">
    <property type="component" value="Unassembled WGS sequence"/>
</dbReference>
<accession>A0A0D0Y6X5</accession>
<dbReference type="Pfam" id="PF00881">
    <property type="entry name" value="Nitroreductase"/>
    <property type="match status" value="1"/>
</dbReference>
<keyword evidence="3" id="KW-0560">Oxidoreductase</keyword>
<dbReference type="OrthoDB" id="9810617at2"/>